<evidence type="ECO:0000313" key="2">
    <source>
        <dbReference type="EMBL" id="KAF8771596.1"/>
    </source>
</evidence>
<gene>
    <name evidence="2" type="ORF">HNY73_018992</name>
</gene>
<reference evidence="2" key="1">
    <citation type="journal article" date="2020" name="bioRxiv">
        <title>Chromosome-level reference genome of the European wasp spider Argiope bruennichi: a resource for studies on range expansion and evolutionary adaptation.</title>
        <authorList>
            <person name="Sheffer M.M."/>
            <person name="Hoppe A."/>
            <person name="Krehenwinkel H."/>
            <person name="Uhl G."/>
            <person name="Kuss A.W."/>
            <person name="Jensen L."/>
            <person name="Jensen C."/>
            <person name="Gillespie R.G."/>
            <person name="Hoff K.J."/>
            <person name="Prost S."/>
        </authorList>
    </citation>
    <scope>NUCLEOTIDE SEQUENCE</scope>
</reference>
<accession>A0A8T0EF12</accession>
<feature type="compositionally biased region" description="Basic and acidic residues" evidence="1">
    <location>
        <begin position="19"/>
        <end position="29"/>
    </location>
</feature>
<comment type="caution">
    <text evidence="2">The sequence shown here is derived from an EMBL/GenBank/DDBJ whole genome shotgun (WGS) entry which is preliminary data.</text>
</comment>
<dbReference type="AlphaFoldDB" id="A0A8T0EF12"/>
<keyword evidence="3" id="KW-1185">Reference proteome</keyword>
<organism evidence="2 3">
    <name type="scientific">Argiope bruennichi</name>
    <name type="common">Wasp spider</name>
    <name type="synonym">Aranea bruennichi</name>
    <dbReference type="NCBI Taxonomy" id="94029"/>
    <lineage>
        <taxon>Eukaryota</taxon>
        <taxon>Metazoa</taxon>
        <taxon>Ecdysozoa</taxon>
        <taxon>Arthropoda</taxon>
        <taxon>Chelicerata</taxon>
        <taxon>Arachnida</taxon>
        <taxon>Araneae</taxon>
        <taxon>Araneomorphae</taxon>
        <taxon>Entelegynae</taxon>
        <taxon>Araneoidea</taxon>
        <taxon>Araneidae</taxon>
        <taxon>Argiope</taxon>
    </lineage>
</organism>
<feature type="compositionally biased region" description="Polar residues" evidence="1">
    <location>
        <begin position="1"/>
        <end position="16"/>
    </location>
</feature>
<protein>
    <submittedName>
        <fullName evidence="2">Uncharacterized protein</fullName>
    </submittedName>
</protein>
<reference evidence="2" key="2">
    <citation type="submission" date="2020-06" db="EMBL/GenBank/DDBJ databases">
        <authorList>
            <person name="Sheffer M."/>
        </authorList>
    </citation>
    <scope>NUCLEOTIDE SEQUENCE</scope>
</reference>
<sequence>MNNQKQRQVAQKSDTIVQKPERTREQKQVDNRGLVLPCVKWPESETRLRRGQGKEGWPGKTNFCIEKESFSLCEKHLFREDYPGIERALGHRKALFPGTHSNSHEQCTRS</sequence>
<dbReference type="EMBL" id="JABXBU010002228">
    <property type="protein sequence ID" value="KAF8771596.1"/>
    <property type="molecule type" value="Genomic_DNA"/>
</dbReference>
<feature type="region of interest" description="Disordered" evidence="1">
    <location>
        <begin position="1"/>
        <end position="29"/>
    </location>
</feature>
<evidence type="ECO:0000313" key="3">
    <source>
        <dbReference type="Proteomes" id="UP000807504"/>
    </source>
</evidence>
<name>A0A8T0EF12_ARGBR</name>
<proteinExistence type="predicted"/>
<evidence type="ECO:0000256" key="1">
    <source>
        <dbReference type="SAM" id="MobiDB-lite"/>
    </source>
</evidence>
<dbReference type="Proteomes" id="UP000807504">
    <property type="component" value="Unassembled WGS sequence"/>
</dbReference>